<organism evidence="3 6">
    <name type="scientific">Variovorax beijingensis</name>
    <dbReference type="NCBI Taxonomy" id="2496117"/>
    <lineage>
        <taxon>Bacteria</taxon>
        <taxon>Pseudomonadati</taxon>
        <taxon>Pseudomonadota</taxon>
        <taxon>Betaproteobacteria</taxon>
        <taxon>Burkholderiales</taxon>
        <taxon>Comamonadaceae</taxon>
        <taxon>Variovorax</taxon>
    </lineage>
</organism>
<evidence type="ECO:0008006" key="7">
    <source>
        <dbReference type="Google" id="ProtNLM"/>
    </source>
</evidence>
<dbReference type="PROSITE" id="PS51257">
    <property type="entry name" value="PROKAR_LIPOPROTEIN"/>
    <property type="match status" value="1"/>
</dbReference>
<reference evidence="4 5" key="2">
    <citation type="submission" date="2018-12" db="EMBL/GenBank/DDBJ databases">
        <title>The genome sequences of strain 502.</title>
        <authorList>
            <person name="Gao J."/>
            <person name="Sun J."/>
        </authorList>
    </citation>
    <scope>NUCLEOTIDE SEQUENCE [LARGE SCALE GENOMIC DNA]</scope>
    <source>
        <strain evidence="4 5">502</strain>
    </source>
</reference>
<sequence>MMMKTLAVLLAASAALAGCVVAPYDRPAPRPNYGYGDRDRDGVPNRYDRDRDGDGVPNRYDRNPNNRYYR</sequence>
<dbReference type="SUPFAM" id="SSF103647">
    <property type="entry name" value="TSP type-3 repeat"/>
    <property type="match status" value="1"/>
</dbReference>
<keyword evidence="5" id="KW-1185">Reference proteome</keyword>
<dbReference type="InterPro" id="IPR028974">
    <property type="entry name" value="TSP_type-3_rpt"/>
</dbReference>
<evidence type="ECO:0000256" key="1">
    <source>
        <dbReference type="SAM" id="MobiDB-lite"/>
    </source>
</evidence>
<evidence type="ECO:0000313" key="3">
    <source>
        <dbReference type="EMBL" id="RRH91486.1"/>
    </source>
</evidence>
<gene>
    <name evidence="3" type="ORF">EH244_04485</name>
    <name evidence="4" type="ORF">EJO66_01915</name>
</gene>
<feature type="region of interest" description="Disordered" evidence="1">
    <location>
        <begin position="24"/>
        <end position="70"/>
    </location>
</feature>
<dbReference type="Proteomes" id="UP000271137">
    <property type="component" value="Unassembled WGS sequence"/>
</dbReference>
<accession>A0A3P3EZR4</accession>
<comment type="caution">
    <text evidence="3">The sequence shown here is derived from an EMBL/GenBank/DDBJ whole genome shotgun (WGS) entry which is preliminary data.</text>
</comment>
<dbReference type="GO" id="GO:0005509">
    <property type="term" value="F:calcium ion binding"/>
    <property type="evidence" value="ECO:0007669"/>
    <property type="project" value="InterPro"/>
</dbReference>
<proteinExistence type="predicted"/>
<keyword evidence="2" id="KW-0732">Signal</keyword>
<dbReference type="EMBL" id="RXFQ01000001">
    <property type="protein sequence ID" value="RSZ44752.1"/>
    <property type="molecule type" value="Genomic_DNA"/>
</dbReference>
<dbReference type="Gene3D" id="4.10.1080.10">
    <property type="entry name" value="TSP type-3 repeat"/>
    <property type="match status" value="1"/>
</dbReference>
<dbReference type="Proteomes" id="UP000271590">
    <property type="component" value="Unassembled WGS sequence"/>
</dbReference>
<feature type="chain" id="PRO_5018111210" description="Lipoprotein" evidence="2">
    <location>
        <begin position="18"/>
        <end position="70"/>
    </location>
</feature>
<feature type="signal peptide" evidence="2">
    <location>
        <begin position="1"/>
        <end position="17"/>
    </location>
</feature>
<evidence type="ECO:0000313" key="4">
    <source>
        <dbReference type="EMBL" id="RSZ44752.1"/>
    </source>
</evidence>
<feature type="compositionally biased region" description="Basic and acidic residues" evidence="1">
    <location>
        <begin position="36"/>
        <end position="64"/>
    </location>
</feature>
<protein>
    <recommendedName>
        <fullName evidence="7">Lipoprotein</fullName>
    </recommendedName>
</protein>
<dbReference type="AlphaFoldDB" id="A0A3P3EZR4"/>
<evidence type="ECO:0000256" key="2">
    <source>
        <dbReference type="SAM" id="SignalP"/>
    </source>
</evidence>
<dbReference type="RefSeq" id="WP_124957244.1">
    <property type="nucleotide sequence ID" value="NZ_CBFHCE010000004.1"/>
</dbReference>
<evidence type="ECO:0000313" key="5">
    <source>
        <dbReference type="Proteomes" id="UP000271137"/>
    </source>
</evidence>
<reference evidence="3 6" key="1">
    <citation type="submission" date="2018-11" db="EMBL/GenBank/DDBJ databases">
        <title>The genome of Variovorax sp T529.</title>
        <authorList>
            <person name="Gao J."/>
        </authorList>
    </citation>
    <scope>NUCLEOTIDE SEQUENCE [LARGE SCALE GENOMIC DNA]</scope>
    <source>
        <strain evidence="3 6">T529</strain>
    </source>
</reference>
<dbReference type="EMBL" id="RQXU01000002">
    <property type="protein sequence ID" value="RRH91486.1"/>
    <property type="molecule type" value="Genomic_DNA"/>
</dbReference>
<name>A0A3P3EZR4_9BURK</name>
<evidence type="ECO:0000313" key="6">
    <source>
        <dbReference type="Proteomes" id="UP000271590"/>
    </source>
</evidence>